<accession>A0A0F9MXQ2</accession>
<dbReference type="EMBL" id="LAZR01009205">
    <property type="protein sequence ID" value="KKM74042.1"/>
    <property type="molecule type" value="Genomic_DNA"/>
</dbReference>
<dbReference type="AlphaFoldDB" id="A0A0F9MXQ2"/>
<reference evidence="2" key="1">
    <citation type="journal article" date="2015" name="Nature">
        <title>Complex archaea that bridge the gap between prokaryotes and eukaryotes.</title>
        <authorList>
            <person name="Spang A."/>
            <person name="Saw J.H."/>
            <person name="Jorgensen S.L."/>
            <person name="Zaremba-Niedzwiedzka K."/>
            <person name="Martijn J."/>
            <person name="Lind A.E."/>
            <person name="van Eijk R."/>
            <person name="Schleper C."/>
            <person name="Guy L."/>
            <person name="Ettema T.J."/>
        </authorList>
    </citation>
    <scope>NUCLEOTIDE SEQUENCE</scope>
</reference>
<organism evidence="2">
    <name type="scientific">marine sediment metagenome</name>
    <dbReference type="NCBI Taxonomy" id="412755"/>
    <lineage>
        <taxon>unclassified sequences</taxon>
        <taxon>metagenomes</taxon>
        <taxon>ecological metagenomes</taxon>
    </lineage>
</organism>
<gene>
    <name evidence="2" type="ORF">LCGC14_1404370</name>
</gene>
<keyword evidence="1" id="KW-0812">Transmembrane</keyword>
<evidence type="ECO:0000256" key="1">
    <source>
        <dbReference type="SAM" id="Phobius"/>
    </source>
</evidence>
<keyword evidence="1" id="KW-1133">Transmembrane helix</keyword>
<protein>
    <submittedName>
        <fullName evidence="2">Uncharacterized protein</fullName>
    </submittedName>
</protein>
<feature type="transmembrane region" description="Helical" evidence="1">
    <location>
        <begin position="43"/>
        <end position="65"/>
    </location>
</feature>
<keyword evidence="1" id="KW-0472">Membrane</keyword>
<proteinExistence type="predicted"/>
<evidence type="ECO:0000313" key="2">
    <source>
        <dbReference type="EMBL" id="KKM74042.1"/>
    </source>
</evidence>
<feature type="transmembrane region" description="Helical" evidence="1">
    <location>
        <begin position="7"/>
        <end position="31"/>
    </location>
</feature>
<comment type="caution">
    <text evidence="2">The sequence shown here is derived from an EMBL/GenBank/DDBJ whole genome shotgun (WGS) entry which is preliminary data.</text>
</comment>
<sequence length="72" mass="7977">MNLNQKIIRIITIVLTIGIISFLASYSVILVHNTEDPYFAKKIALITIGLILVSIVAGGFVLYCLREKKKGN</sequence>
<name>A0A0F9MXQ2_9ZZZZ</name>